<dbReference type="Pfam" id="PF00669">
    <property type="entry name" value="Flagellin_N"/>
    <property type="match status" value="1"/>
</dbReference>
<keyword evidence="8" id="KW-1185">Reference proteome</keyword>
<dbReference type="PANTHER" id="PTHR42792">
    <property type="entry name" value="FLAGELLIN"/>
    <property type="match status" value="1"/>
</dbReference>
<dbReference type="RefSeq" id="WP_258815936.1">
    <property type="nucleotide sequence ID" value="NZ_JANUGW010000004.1"/>
</dbReference>
<keyword evidence="7" id="KW-0966">Cell projection</keyword>
<dbReference type="Proteomes" id="UP001204151">
    <property type="component" value="Unassembled WGS sequence"/>
</dbReference>
<sequence length="409" mass="42698">MTLRISTNAIFQAGTSQINTLQGQMAKTQMQLSTNKRMLSAADDPIASAKALELTQSQSMNTQFGTNRANAKASLSMVDKTLQEVTGQIQDIQSLIVTAGNGGYSQSDREALATELEGRLTDLIGLANTTDGSGTYLFSGYQATTQPFTQTPTGAAYQGDQGQRVLQVGSARKMPISESGSAVFEANATGNGTFVAQPAAANTGSGIISPGAVADRTKLTGHDYSIAFSVTGSPAATTYTVTDNSTTPASAVLSNQPYTAGASISFDGIALDVKGDPANGDSFSVQPSQKQSVFTTVTDLIKTLRGPADGSTGKAALANSLSMASQNMKNSLDNVLTVQASVGARLKEVDYLDSSGEDLNLQYQTTLSGLQDLDMVKAISLFTQQQQTLQAAQVSFKTMSGLSLFNYIS</sequence>
<comment type="subcellular location">
    <subcellularLocation>
        <location evidence="1">Bacterial flagellum</location>
    </subcellularLocation>
    <subcellularLocation>
        <location evidence="2">Secreted</location>
    </subcellularLocation>
</comment>
<dbReference type="InterPro" id="IPR013384">
    <property type="entry name" value="Flagell_FlgL"/>
</dbReference>
<dbReference type="NCBIfam" id="TIGR02550">
    <property type="entry name" value="flagell_flgL"/>
    <property type="match status" value="1"/>
</dbReference>
<evidence type="ECO:0000256" key="1">
    <source>
        <dbReference type="ARBA" id="ARBA00004365"/>
    </source>
</evidence>
<feature type="domain" description="Flagellar hook-associated protein 1 D2-like" evidence="6">
    <location>
        <begin position="200"/>
        <end position="287"/>
    </location>
</feature>
<comment type="caution">
    <text evidence="7">The sequence shown here is derived from an EMBL/GenBank/DDBJ whole genome shotgun (WGS) entry which is preliminary data.</text>
</comment>
<comment type="similarity">
    <text evidence="3">Belongs to the bacterial flagellin family.</text>
</comment>
<evidence type="ECO:0000256" key="4">
    <source>
        <dbReference type="ARBA" id="ARBA00023143"/>
    </source>
</evidence>
<evidence type="ECO:0000259" key="6">
    <source>
        <dbReference type="Pfam" id="PF21158"/>
    </source>
</evidence>
<dbReference type="InterPro" id="IPR001029">
    <property type="entry name" value="Flagellin_N"/>
</dbReference>
<evidence type="ECO:0000313" key="7">
    <source>
        <dbReference type="EMBL" id="MCS0581329.1"/>
    </source>
</evidence>
<dbReference type="PANTHER" id="PTHR42792:SF1">
    <property type="entry name" value="FLAGELLAR HOOK-ASSOCIATED PROTEIN 3"/>
    <property type="match status" value="1"/>
</dbReference>
<keyword evidence="7" id="KW-0282">Flagellum</keyword>
<dbReference type="InterPro" id="IPR049119">
    <property type="entry name" value="FlgK_D2-like"/>
</dbReference>
<evidence type="ECO:0000313" key="8">
    <source>
        <dbReference type="Proteomes" id="UP001204151"/>
    </source>
</evidence>
<protein>
    <submittedName>
        <fullName evidence="7">Flagellar hook-associated protein FlgL</fullName>
    </submittedName>
</protein>
<dbReference type="SUPFAM" id="SSF64518">
    <property type="entry name" value="Phase 1 flagellin"/>
    <property type="match status" value="1"/>
</dbReference>
<dbReference type="EMBL" id="JANUGW010000004">
    <property type="protein sequence ID" value="MCS0581329.1"/>
    <property type="molecule type" value="Genomic_DNA"/>
</dbReference>
<accession>A0ABT1ZNP7</accession>
<dbReference type="Gene3D" id="1.20.1330.10">
    <property type="entry name" value="f41 fragment of flagellin, N-terminal domain"/>
    <property type="match status" value="2"/>
</dbReference>
<evidence type="ECO:0000256" key="3">
    <source>
        <dbReference type="ARBA" id="ARBA00005709"/>
    </source>
</evidence>
<evidence type="ECO:0000259" key="5">
    <source>
        <dbReference type="Pfam" id="PF00669"/>
    </source>
</evidence>
<proteinExistence type="inferred from homology"/>
<feature type="domain" description="Flagellin N-terminal" evidence="5">
    <location>
        <begin position="5"/>
        <end position="142"/>
    </location>
</feature>
<keyword evidence="7" id="KW-0969">Cilium</keyword>
<gene>
    <name evidence="7" type="primary">flgL</name>
    <name evidence="7" type="ORF">NX784_06970</name>
</gene>
<dbReference type="InterPro" id="IPR001492">
    <property type="entry name" value="Flagellin"/>
</dbReference>
<keyword evidence="4" id="KW-0975">Bacterial flagellum</keyword>
<name>A0ABT1ZNP7_9BURK</name>
<evidence type="ECO:0000256" key="2">
    <source>
        <dbReference type="ARBA" id="ARBA00004613"/>
    </source>
</evidence>
<dbReference type="Pfam" id="PF21158">
    <property type="entry name" value="flgK_1st_1"/>
    <property type="match status" value="1"/>
</dbReference>
<organism evidence="7 8">
    <name type="scientific">Massilia pinisoli</name>
    <dbReference type="NCBI Taxonomy" id="1772194"/>
    <lineage>
        <taxon>Bacteria</taxon>
        <taxon>Pseudomonadati</taxon>
        <taxon>Pseudomonadota</taxon>
        <taxon>Betaproteobacteria</taxon>
        <taxon>Burkholderiales</taxon>
        <taxon>Oxalobacteraceae</taxon>
        <taxon>Telluria group</taxon>
        <taxon>Massilia</taxon>
    </lineage>
</organism>
<reference evidence="7 8" key="1">
    <citation type="submission" date="2022-08" db="EMBL/GenBank/DDBJ databases">
        <title>Reclassification of Massilia species as members of the genera Telluria, Duganella, Pseudoduganella, Mokoshia gen. nov. and Zemynaea gen. nov. using orthogonal and non-orthogonal genome-based approaches.</title>
        <authorList>
            <person name="Bowman J.P."/>
        </authorList>
    </citation>
    <scope>NUCLEOTIDE SEQUENCE [LARGE SCALE GENOMIC DNA]</scope>
    <source>
        <strain evidence="7 8">JCM 31316</strain>
    </source>
</reference>